<dbReference type="Pfam" id="PF22067">
    <property type="entry name" value="Cep192_D3"/>
    <property type="match status" value="1"/>
</dbReference>
<gene>
    <name evidence="10" type="ORF">PACLA_8A015677</name>
</gene>
<dbReference type="Pfam" id="PF22066">
    <property type="entry name" value="Cep192_D8"/>
    <property type="match status" value="1"/>
</dbReference>
<evidence type="ECO:0000259" key="5">
    <source>
        <dbReference type="Pfam" id="PF22066"/>
    </source>
</evidence>
<feature type="compositionally biased region" description="Polar residues" evidence="1">
    <location>
        <begin position="878"/>
        <end position="912"/>
    </location>
</feature>
<feature type="compositionally biased region" description="Basic and acidic residues" evidence="1">
    <location>
        <begin position="204"/>
        <end position="217"/>
    </location>
</feature>
<dbReference type="GO" id="GO:0071539">
    <property type="term" value="P:protein localization to centrosome"/>
    <property type="evidence" value="ECO:0007669"/>
    <property type="project" value="InterPro"/>
</dbReference>
<dbReference type="EMBL" id="CACRXK020002278">
    <property type="protein sequence ID" value="CAB3993533.1"/>
    <property type="molecule type" value="Genomic_DNA"/>
</dbReference>
<feature type="compositionally biased region" description="Low complexity" evidence="1">
    <location>
        <begin position="246"/>
        <end position="264"/>
    </location>
</feature>
<feature type="domain" description="Cep192-like" evidence="2">
    <location>
        <begin position="1297"/>
        <end position="1403"/>
    </location>
</feature>
<feature type="compositionally biased region" description="Basic and acidic residues" evidence="1">
    <location>
        <begin position="154"/>
        <end position="163"/>
    </location>
</feature>
<feature type="compositionally biased region" description="Polar residues" evidence="1">
    <location>
        <begin position="784"/>
        <end position="797"/>
    </location>
</feature>
<comment type="caution">
    <text evidence="10">The sequence shown here is derived from an EMBL/GenBank/DDBJ whole genome shotgun (WGS) entry which is preliminary data.</text>
</comment>
<evidence type="ECO:0000259" key="9">
    <source>
        <dbReference type="Pfam" id="PF22076"/>
    </source>
</evidence>
<evidence type="ECO:0000313" key="10">
    <source>
        <dbReference type="EMBL" id="CAB3993533.1"/>
    </source>
</evidence>
<evidence type="ECO:0000259" key="8">
    <source>
        <dbReference type="Pfam" id="PF22074"/>
    </source>
</evidence>
<dbReference type="InterPro" id="IPR054085">
    <property type="entry name" value="Cep192-like_D1"/>
</dbReference>
<proteinExistence type="predicted"/>
<evidence type="ECO:0000313" key="11">
    <source>
        <dbReference type="Proteomes" id="UP001152795"/>
    </source>
</evidence>
<dbReference type="OrthoDB" id="5989006at2759"/>
<dbReference type="GO" id="GO:0005814">
    <property type="term" value="C:centriole"/>
    <property type="evidence" value="ECO:0007669"/>
    <property type="project" value="TreeGrafter"/>
</dbReference>
<dbReference type="InterPro" id="IPR054089">
    <property type="entry name" value="Cep192-like_D3"/>
</dbReference>
<feature type="domain" description="Cep192-like" evidence="5">
    <location>
        <begin position="2328"/>
        <end position="2425"/>
    </location>
</feature>
<dbReference type="PANTHER" id="PTHR16029">
    <property type="entry name" value="CENTROSOMAL PROTEIN OF 192 KDA"/>
    <property type="match status" value="1"/>
</dbReference>
<evidence type="ECO:0000259" key="2">
    <source>
        <dbReference type="Pfam" id="PF22060"/>
    </source>
</evidence>
<feature type="compositionally biased region" description="Low complexity" evidence="1">
    <location>
        <begin position="765"/>
        <end position="783"/>
    </location>
</feature>
<feature type="compositionally biased region" description="Polar residues" evidence="1">
    <location>
        <begin position="354"/>
        <end position="365"/>
    </location>
</feature>
<sequence>MMAGKGRSARPPYLGDFNFIGAGNSDHEGSVAFSDISFPSHVSDLESFHSDFDMSMNPRESLCADDVTVETCEDGGGRKDNVRELPDLPEQASENVDVLLAALKAAAMQDSSSDRASIESNRSGNSSNSNLDSLRFISKESFPESVLAEASHSWVKEASRSAEENPDEPQATVSSSEKCDVSMVKPSSDSRMSEKFLAPSKTPDNGHAECSADKSDRSPWSFSGDSLLFQTPRPAGDTSALAKNGTSSKPSSETKTKPSSLSTLVETDQSLNQPKQRKSNEASITNDTFPPQQNRMSDMDFGQAAYNPFDGSFAGGLNKDISSKPSSKTRPKPSSSSTPVEEDHNSNKSKQRSNKTSISNDTFAPQQDRMNDTDLSKAAYNPFDGSYNQSDFTDKKFGNETSLFGDGDDFFGNDSEFSFQSAGDAAKRLDEDEKVFEESHRFDKEDAMVDMDGQSFSYYVLPGETRRSVVGINDPDDKGEVRISFGEFFAGRTEELGRLGDGNENRPRPQFSDTRNNKISPVAMPPRPLYRPSSPEGSEKDTSYQPSFADLEKTQQKSNRTTSQSQGKKSVAMATRSSPYGAEADEEEGKSVKEGKGEASRNEKKVGDKRKGSDTKISKAISKSRQRPIQPEAGREDSRRNTGGVELNNSTLAALKFCNSSEGSKLSEMSSNELKSLSKTLARANIDDAQEIYNVLVNFISNKGLAPKDVIENTQRFSEVFESAGTRRESGGQGDEPQEGDAMTFYHSDTSCELSPTDPKFRTMSSISSPPLDTSSPKSSGSSIGVQTDSHSLEQVSTLPTTLTTVASSGGEGMLVGTTLTGPVCTSSQAAGQYNGGSDQITHSSSAGFNSIPPKQYGGVSGQKTGNTPSGGLAISPIPSTQYATIPSQTTPPDHPNTIPSTSVSRTLTPDPQNIPPRISPCRSYERTQSLTAVATTSVQTQHHVYGTDSRHLGYSDPDIVNPPSTATYRPEVPRYAAKGYQTAQLAGIGEPSTMPGYPVEKVVGQQYYQMSRMDQHPRIGHPVSGTNPSIATLSQAVTASCHVIPAQSHAVRYQGHANTKGSHEFVAAHQTNARHASPVSNHAVPVSSYAHVRPNHASSATNHAIPVQDHPNAGRNYEIPVPGHAFTRNDHAISDLKHAIAVSNYATFRPIQTGQASDAIPPPKQEIPRGDILAQSCPAFSGPRVTPTETYPGFAFQTVQPGASSVPGKTCAMLSDPYQNRHVAPMKFQEPKPRSAPHGTQKVFNYQDAGPEEFHVVGNVFNQDGTQMRRPHGWAGPGQRQGEVWNSRTERTSQIQMVIPPVLDFPGVLCVGTSAEADLSIYNPTSRWIRCSSEIVTCTVNGLKIDNQECPFSIRGKTMIGPKLTENIKVDFKCLSAGVYVAEMKVISTPVASVSGDIETSSAFVSLQGFAEEPKLEIIADELRTLDFGEIHHGCNRVKPLRIVNKGMTTVPLKMRLCSNSFPGVFIFSKANSPEVISELDLQNTTLKCLVPATNDLGMKAEPLVIWIELAGKNHHCFEKSDGAQELSAGINIQLDTGTVAKILGNIQLSAVMGFTKIQIPKAFQMAMCLSSPVGKRVSREFPFTNAGNICANVELTIPKHLEVFSVSPDKFQVRPGMAVMVKVMFTPLVKDTCESVIQVLEPDNSKCYEVLLRGSAVEPQPEMDDGPPILSNKSWLCWTGVDLGNATHQRLFLLNDSADQSIHFQAMILGEHSDFEIQRMRSGFSKGGTSSEQMVLRPKERMPIYVLFAPSSFGVFKSALVLKPDRGPRFQIPLYSYGGKSCLSFLDLKKTSEGFDAQLGEMSLGRRNILKITVKNTGHRAAFVKAVCYADFQIRLHYHQTHLSIVPSEFVLPARSSKELVIVYQPLQHDAKACQHELKKVATVVIYHGDEVLRQWYRRNTMKQQEFDGRRTSKGLKYDDIRFDKVFQDENCSSEDFDFPDLENYEQIFDSHISQTFLNLLGGSEKHVIQSGMDEESLVMATPRRRRVEPEAETNVGVKNDKVADRENLDKDESTVWSLIPEQLSLKVPVQGSSDSTKKVQLLNFSDRPLEFDLIWPAHCIAVTPHTGTISPKSQTIINISAWGSILKSGVDLSWSGTAYVKCDGVKKAIAIQIHNPLVSENSPAPSVIDKPLSIAKSSKDELRLSQTYTAFVKPVKQTQLLKVTPTLIDFDEVEVSKASCSTVTIENISTSSLRWKISSFAPAYAKVSDTSSELLRATYPVFSFSTQSGFIRANQIIKIQVEFRARDAGDYCQIWECQTNPESPLTSTKVKLELSGKAVVKETSSTVAEKDKENIDKKSVAMATARESLPELPSKETNEPQKGKGGVYIQSDNVEFPDTEVAQTSTVKIKICNKSSSEHQFRIITPSAPFYMKCTSLVTKPSYYLRIPVYFSPQEAGKHYEATVMFENIKSGESLTVKLRANSL</sequence>
<feature type="domain" description="Cep192-like" evidence="8">
    <location>
        <begin position="1789"/>
        <end position="1964"/>
    </location>
</feature>
<dbReference type="GO" id="GO:0090222">
    <property type="term" value="P:centrosome-templated microtubule nucleation"/>
    <property type="evidence" value="ECO:0007669"/>
    <property type="project" value="InterPro"/>
</dbReference>
<feature type="region of interest" description="Disordered" evidence="1">
    <location>
        <begin position="110"/>
        <end position="130"/>
    </location>
</feature>
<dbReference type="Pfam" id="PF22060">
    <property type="entry name" value="Cep192_D1"/>
    <property type="match status" value="1"/>
</dbReference>
<dbReference type="InterPro" id="IPR039103">
    <property type="entry name" value="Spd-2/CEP192"/>
</dbReference>
<feature type="domain" description="Cep192/Spd-2-like" evidence="7">
    <location>
        <begin position="1669"/>
        <end position="1781"/>
    </location>
</feature>
<dbReference type="InterPro" id="IPR013783">
    <property type="entry name" value="Ig-like_fold"/>
</dbReference>
<protein>
    <submittedName>
        <fullName evidence="10">Uncharacterized protein</fullName>
    </submittedName>
</protein>
<feature type="region of interest" description="Disordered" evidence="1">
    <location>
        <begin position="947"/>
        <end position="969"/>
    </location>
</feature>
<dbReference type="Pfam" id="PF22074">
    <property type="entry name" value="Cep192_D5"/>
    <property type="match status" value="1"/>
</dbReference>
<dbReference type="Gene3D" id="2.60.40.10">
    <property type="entry name" value="Immunoglobulins"/>
    <property type="match status" value="3"/>
</dbReference>
<feature type="compositionally biased region" description="Basic and acidic residues" evidence="1">
    <location>
        <begin position="589"/>
        <end position="617"/>
    </location>
</feature>
<accession>A0A6S7GPC8</accession>
<evidence type="ECO:0000259" key="7">
    <source>
        <dbReference type="Pfam" id="PF22073"/>
    </source>
</evidence>
<dbReference type="InterPro" id="IPR054088">
    <property type="entry name" value="Cep192-like_D8"/>
</dbReference>
<dbReference type="InterPro" id="IPR054092">
    <property type="entry name" value="Cep192-like_D6"/>
</dbReference>
<keyword evidence="11" id="KW-1185">Reference proteome</keyword>
<evidence type="ECO:0000259" key="4">
    <source>
        <dbReference type="Pfam" id="PF22065"/>
    </source>
</evidence>
<evidence type="ECO:0000259" key="6">
    <source>
        <dbReference type="Pfam" id="PF22067"/>
    </source>
</evidence>
<feature type="compositionally biased region" description="Basic and acidic residues" evidence="1">
    <location>
        <begin position="493"/>
        <end position="507"/>
    </location>
</feature>
<organism evidence="10 11">
    <name type="scientific">Paramuricea clavata</name>
    <name type="common">Red gorgonian</name>
    <name type="synonym">Violescent sea-whip</name>
    <dbReference type="NCBI Taxonomy" id="317549"/>
    <lineage>
        <taxon>Eukaryota</taxon>
        <taxon>Metazoa</taxon>
        <taxon>Cnidaria</taxon>
        <taxon>Anthozoa</taxon>
        <taxon>Octocorallia</taxon>
        <taxon>Malacalcyonacea</taxon>
        <taxon>Plexauridae</taxon>
        <taxon>Paramuricea</taxon>
    </lineage>
</organism>
<feature type="domain" description="Cep192-like" evidence="9">
    <location>
        <begin position="2018"/>
        <end position="2116"/>
    </location>
</feature>
<evidence type="ECO:0000259" key="3">
    <source>
        <dbReference type="Pfam" id="PF22064"/>
    </source>
</evidence>
<dbReference type="GO" id="GO:0019901">
    <property type="term" value="F:protein kinase binding"/>
    <property type="evidence" value="ECO:0007669"/>
    <property type="project" value="TreeGrafter"/>
</dbReference>
<feature type="region of interest" description="Disordered" evidence="1">
    <location>
        <begin position="148"/>
        <end position="393"/>
    </location>
</feature>
<dbReference type="GO" id="GO:0000242">
    <property type="term" value="C:pericentriolar material"/>
    <property type="evidence" value="ECO:0007669"/>
    <property type="project" value="TreeGrafter"/>
</dbReference>
<dbReference type="Pfam" id="PF22073">
    <property type="entry name" value="Cep192_D4"/>
    <property type="match status" value="1"/>
</dbReference>
<feature type="compositionally biased region" description="Polar residues" evidence="1">
    <location>
        <begin position="265"/>
        <end position="274"/>
    </location>
</feature>
<dbReference type="Pfam" id="PF22065">
    <property type="entry name" value="Cep192_D7"/>
    <property type="match status" value="1"/>
</dbReference>
<dbReference type="Proteomes" id="UP001152795">
    <property type="component" value="Unassembled WGS sequence"/>
</dbReference>
<dbReference type="InterPro" id="IPR054090">
    <property type="entry name" value="Cep192_Spd-2-like_dom"/>
</dbReference>
<dbReference type="InterPro" id="IPR054086">
    <property type="entry name" value="Cep192-like_D2"/>
</dbReference>
<evidence type="ECO:0000256" key="1">
    <source>
        <dbReference type="SAM" id="MobiDB-lite"/>
    </source>
</evidence>
<feature type="compositionally biased region" description="Polar residues" evidence="1">
    <location>
        <begin position="831"/>
        <end position="849"/>
    </location>
</feature>
<feature type="compositionally biased region" description="Low complexity" evidence="1">
    <location>
        <begin position="118"/>
        <end position="130"/>
    </location>
</feature>
<dbReference type="GO" id="GO:0005737">
    <property type="term" value="C:cytoplasm"/>
    <property type="evidence" value="ECO:0007669"/>
    <property type="project" value="TreeGrafter"/>
</dbReference>
<dbReference type="GO" id="GO:0090307">
    <property type="term" value="P:mitotic spindle assembly"/>
    <property type="evidence" value="ECO:0007669"/>
    <property type="project" value="TreeGrafter"/>
</dbReference>
<dbReference type="InterPro" id="IPR054087">
    <property type="entry name" value="Cep192-like_D7"/>
</dbReference>
<feature type="region of interest" description="Disordered" evidence="1">
    <location>
        <begin position="723"/>
        <end position="797"/>
    </location>
</feature>
<reference evidence="10" key="1">
    <citation type="submission" date="2020-04" db="EMBL/GenBank/DDBJ databases">
        <authorList>
            <person name="Alioto T."/>
            <person name="Alioto T."/>
            <person name="Gomez Garrido J."/>
        </authorList>
    </citation>
    <scope>NUCLEOTIDE SEQUENCE</scope>
    <source>
        <strain evidence="10">A484AB</strain>
    </source>
</reference>
<feature type="region of interest" description="Disordered" evidence="1">
    <location>
        <begin position="831"/>
        <end position="923"/>
    </location>
</feature>
<feature type="compositionally biased region" description="Polar residues" evidence="1">
    <location>
        <begin position="556"/>
        <end position="568"/>
    </location>
</feature>
<name>A0A6S7GPC8_PARCT</name>
<feature type="domain" description="Cep192-like" evidence="4">
    <location>
        <begin position="2162"/>
        <end position="2281"/>
    </location>
</feature>
<dbReference type="PANTHER" id="PTHR16029:SF11">
    <property type="entry name" value="CENTROSOMAL PROTEIN OF 192 KDA"/>
    <property type="match status" value="1"/>
</dbReference>
<dbReference type="Pfam" id="PF22064">
    <property type="entry name" value="Cep192_D2"/>
    <property type="match status" value="1"/>
</dbReference>
<feature type="region of interest" description="Disordered" evidence="1">
    <location>
        <begin position="2309"/>
        <end position="2330"/>
    </location>
</feature>
<feature type="compositionally biased region" description="Basic and acidic residues" evidence="1">
    <location>
        <begin position="2316"/>
        <end position="2325"/>
    </location>
</feature>
<feature type="compositionally biased region" description="Polar residues" evidence="1">
    <location>
        <begin position="281"/>
        <end position="296"/>
    </location>
</feature>
<dbReference type="Pfam" id="PF22076">
    <property type="entry name" value="Cep192_D6"/>
    <property type="match status" value="1"/>
</dbReference>
<feature type="domain" description="Cep192-like" evidence="6">
    <location>
        <begin position="1560"/>
        <end position="1657"/>
    </location>
</feature>
<dbReference type="GO" id="GO:0051298">
    <property type="term" value="P:centrosome duplication"/>
    <property type="evidence" value="ECO:0007669"/>
    <property type="project" value="InterPro"/>
</dbReference>
<feature type="compositionally biased region" description="Low complexity" evidence="1">
    <location>
        <begin position="323"/>
        <end position="339"/>
    </location>
</feature>
<feature type="domain" description="Cep192-like" evidence="3">
    <location>
        <begin position="1414"/>
        <end position="1556"/>
    </location>
</feature>
<dbReference type="InterPro" id="IPR054091">
    <property type="entry name" value="Cep192-like_D5"/>
</dbReference>
<feature type="region of interest" description="Disordered" evidence="1">
    <location>
        <begin position="493"/>
        <end position="652"/>
    </location>
</feature>